<dbReference type="SUPFAM" id="SSF46689">
    <property type="entry name" value="Homeodomain-like"/>
    <property type="match status" value="2"/>
</dbReference>
<keyword evidence="2" id="KW-0963">Cytoplasm</keyword>
<dbReference type="EMBL" id="WHOA01000220">
    <property type="protein sequence ID" value="NOU75660.1"/>
    <property type="molecule type" value="Genomic_DNA"/>
</dbReference>
<dbReference type="Gene3D" id="1.10.10.60">
    <property type="entry name" value="Homeodomain-like"/>
    <property type="match status" value="2"/>
</dbReference>
<comment type="caution">
    <text evidence="11">The sequence shown here is derived from an EMBL/GenBank/DDBJ whole genome shotgun (WGS) entry which is preliminary data.</text>
</comment>
<keyword evidence="12" id="KW-1185">Reference proteome</keyword>
<organism evidence="11 12">
    <name type="scientific">Paenibacillus phytorum</name>
    <dbReference type="NCBI Taxonomy" id="2654977"/>
    <lineage>
        <taxon>Bacteria</taxon>
        <taxon>Bacillati</taxon>
        <taxon>Bacillota</taxon>
        <taxon>Bacilli</taxon>
        <taxon>Bacillales</taxon>
        <taxon>Paenibacillaceae</taxon>
        <taxon>Paenibacillus</taxon>
    </lineage>
</organism>
<dbReference type="PANTHER" id="PTHR42713:SF3">
    <property type="entry name" value="TRANSCRIPTIONAL REGULATORY PROTEIN HPTR"/>
    <property type="match status" value="1"/>
</dbReference>
<feature type="domain" description="Response regulatory" evidence="10">
    <location>
        <begin position="5"/>
        <end position="122"/>
    </location>
</feature>
<name>A0ABX1Y428_9BACL</name>
<evidence type="ECO:0000256" key="3">
    <source>
        <dbReference type="ARBA" id="ARBA00022553"/>
    </source>
</evidence>
<evidence type="ECO:0000256" key="4">
    <source>
        <dbReference type="ARBA" id="ARBA00023012"/>
    </source>
</evidence>
<evidence type="ECO:0000256" key="6">
    <source>
        <dbReference type="ARBA" id="ARBA00023125"/>
    </source>
</evidence>
<dbReference type="CDD" id="cd17536">
    <property type="entry name" value="REC_YesN-like"/>
    <property type="match status" value="1"/>
</dbReference>
<feature type="domain" description="HTH araC/xylS-type" evidence="9">
    <location>
        <begin position="415"/>
        <end position="513"/>
    </location>
</feature>
<comment type="subcellular location">
    <subcellularLocation>
        <location evidence="1">Cytoplasm</location>
    </subcellularLocation>
</comment>
<keyword evidence="4" id="KW-0902">Two-component regulatory system</keyword>
<dbReference type="InterPro" id="IPR051552">
    <property type="entry name" value="HptR"/>
</dbReference>
<sequence>MSMLNAMIVEDNAIYRYAIKTIIRWEDYGFQIVCEALNGVHALDLLQHQQVDLIVTDISMPEMNGIDLIQQVKQKDASIKIVALSSFDDFRFVKEALKLGAEDYLLKHDLEPDALQQLLEQMSSKIMEDHRRRKQASIRDASFQEVRCLLGRKLLFGELKRAEDIEDQASAVHFPIHGGPTAVVVIDASFKVLADGSKEEQSAHTNMVIPISERRTAVIIYFPQEKSEHKCMEEALRQASQLYTRMKKLGSATVGISSIGYGLKDWAVLYKQAETALDQYVYEGTGQLYAYTSLQINDKVETLAGITIQPLVAAMKSGLFTDVETQSELLFQSLIQRKPPISELRNLLAELMMQLRTLAMERNRFSDQFEHDYKLVSQAIEALQPLQQVKPLFLNLNKQIAGNKAEHTMMRKEIQGAIAYMEEHYAEDITVARLADVLHLSANYLSNLFKSETGMRIVEYMNRCRIQKAKQLLQDPAWKVYEVAEKTGFQETSYFCKVFKELEGKTVKEFRRNG</sequence>
<evidence type="ECO:0000313" key="11">
    <source>
        <dbReference type="EMBL" id="NOU75660.1"/>
    </source>
</evidence>
<dbReference type="InterPro" id="IPR011006">
    <property type="entry name" value="CheY-like_superfamily"/>
</dbReference>
<evidence type="ECO:0000256" key="7">
    <source>
        <dbReference type="ARBA" id="ARBA00023163"/>
    </source>
</evidence>
<feature type="modified residue" description="4-aspartylphosphate" evidence="8">
    <location>
        <position position="57"/>
    </location>
</feature>
<gene>
    <name evidence="11" type="ORF">GC098_30530</name>
</gene>
<evidence type="ECO:0000256" key="5">
    <source>
        <dbReference type="ARBA" id="ARBA00023015"/>
    </source>
</evidence>
<dbReference type="Pfam" id="PF00072">
    <property type="entry name" value="Response_reg"/>
    <property type="match status" value="1"/>
</dbReference>
<reference evidence="11 12" key="1">
    <citation type="submission" date="2019-10" db="EMBL/GenBank/DDBJ databases">
        <title>Description of Paenibacillus terrestris sp. nov.</title>
        <authorList>
            <person name="Carlier A."/>
            <person name="Qi S."/>
        </authorList>
    </citation>
    <scope>NUCLEOTIDE SEQUENCE [LARGE SCALE GENOMIC DNA]</scope>
    <source>
        <strain evidence="11 12">LMG 31458</strain>
    </source>
</reference>
<evidence type="ECO:0000256" key="2">
    <source>
        <dbReference type="ARBA" id="ARBA00022490"/>
    </source>
</evidence>
<dbReference type="InterPro" id="IPR001789">
    <property type="entry name" value="Sig_transdc_resp-reg_receiver"/>
</dbReference>
<proteinExistence type="predicted"/>
<accession>A0ABX1Y428</accession>
<dbReference type="PROSITE" id="PS50110">
    <property type="entry name" value="RESPONSE_REGULATORY"/>
    <property type="match status" value="1"/>
</dbReference>
<evidence type="ECO:0000313" key="12">
    <source>
        <dbReference type="Proteomes" id="UP000616779"/>
    </source>
</evidence>
<keyword evidence="5" id="KW-0805">Transcription regulation</keyword>
<evidence type="ECO:0000256" key="8">
    <source>
        <dbReference type="PROSITE-ProRule" id="PRU00169"/>
    </source>
</evidence>
<dbReference type="SMART" id="SM00448">
    <property type="entry name" value="REC"/>
    <property type="match status" value="1"/>
</dbReference>
<dbReference type="InterPro" id="IPR009057">
    <property type="entry name" value="Homeodomain-like_sf"/>
</dbReference>
<dbReference type="SUPFAM" id="SSF52172">
    <property type="entry name" value="CheY-like"/>
    <property type="match status" value="1"/>
</dbReference>
<keyword evidence="3 8" id="KW-0597">Phosphoprotein</keyword>
<evidence type="ECO:0000259" key="10">
    <source>
        <dbReference type="PROSITE" id="PS50110"/>
    </source>
</evidence>
<protein>
    <submittedName>
        <fullName evidence="11">Response regulator</fullName>
    </submittedName>
</protein>
<dbReference type="Gene3D" id="3.40.50.2300">
    <property type="match status" value="1"/>
</dbReference>
<keyword evidence="7" id="KW-0804">Transcription</keyword>
<keyword evidence="6" id="KW-0238">DNA-binding</keyword>
<evidence type="ECO:0000259" key="9">
    <source>
        <dbReference type="PROSITE" id="PS01124"/>
    </source>
</evidence>
<evidence type="ECO:0000256" key="1">
    <source>
        <dbReference type="ARBA" id="ARBA00004496"/>
    </source>
</evidence>
<dbReference type="Pfam" id="PF12833">
    <property type="entry name" value="HTH_18"/>
    <property type="match status" value="1"/>
</dbReference>
<dbReference type="SMART" id="SM00342">
    <property type="entry name" value="HTH_ARAC"/>
    <property type="match status" value="1"/>
</dbReference>
<dbReference type="InterPro" id="IPR018060">
    <property type="entry name" value="HTH_AraC"/>
</dbReference>
<dbReference type="PANTHER" id="PTHR42713">
    <property type="entry name" value="HISTIDINE KINASE-RELATED"/>
    <property type="match status" value="1"/>
</dbReference>
<dbReference type="PROSITE" id="PS01124">
    <property type="entry name" value="HTH_ARAC_FAMILY_2"/>
    <property type="match status" value="1"/>
</dbReference>
<dbReference type="Proteomes" id="UP000616779">
    <property type="component" value="Unassembled WGS sequence"/>
</dbReference>